<organism evidence="11 12">
    <name type="scientific">Hibiscus syriacus</name>
    <name type="common">Rose of Sharon</name>
    <dbReference type="NCBI Taxonomy" id="106335"/>
    <lineage>
        <taxon>Eukaryota</taxon>
        <taxon>Viridiplantae</taxon>
        <taxon>Streptophyta</taxon>
        <taxon>Embryophyta</taxon>
        <taxon>Tracheophyta</taxon>
        <taxon>Spermatophyta</taxon>
        <taxon>Magnoliopsida</taxon>
        <taxon>eudicotyledons</taxon>
        <taxon>Gunneridae</taxon>
        <taxon>Pentapetalae</taxon>
        <taxon>rosids</taxon>
        <taxon>malvids</taxon>
        <taxon>Malvales</taxon>
        <taxon>Malvaceae</taxon>
        <taxon>Malvoideae</taxon>
        <taxon>Hibiscus</taxon>
    </lineage>
</organism>
<dbReference type="OrthoDB" id="10254737at2759"/>
<feature type="compositionally biased region" description="Polar residues" evidence="10">
    <location>
        <begin position="209"/>
        <end position="234"/>
    </location>
</feature>
<keyword evidence="4" id="KW-0396">Initiation factor</keyword>
<evidence type="ECO:0000256" key="4">
    <source>
        <dbReference type="ARBA" id="ARBA00022540"/>
    </source>
</evidence>
<evidence type="ECO:0000256" key="1">
    <source>
        <dbReference type="ARBA" id="ARBA00004514"/>
    </source>
</evidence>
<feature type="compositionally biased region" description="Basic and acidic residues" evidence="10">
    <location>
        <begin position="236"/>
        <end position="267"/>
    </location>
</feature>
<keyword evidence="12" id="KW-1185">Reference proteome</keyword>
<dbReference type="PANTHER" id="PTHR10233:SF14">
    <property type="entry name" value="TRANSLATION INITIATION FACTOR EIF-2B SUBUNIT DELTA"/>
    <property type="match status" value="1"/>
</dbReference>
<sequence>MDPRRTARTVSDPKVRQVGFFTPAAPPDRSASDLPRQQDPIQPKSPSSTQVNDHSTSGDSLSPVMIPPPHHHSDTVPRTALQVTSPKTAVSCSSRTVTVPTKNDGVPSSFSPGRKIVTVKSPSSYPGVKASTVPASELTTVSMVNLPSGISEKAGGASVEVQNDRPVSSKTLKEKTYKAERRALQEAQRAAKAAAKAEGTKASTAASKVMTSANTKPSKAAKTSSQKNDSSQVAASEKKIGERAPEKDRKKDAPHPRMQYDDTSRVEKAKKRAVVKQTEVRNRVELFRHLPQYEHGTQLPDLETKFFELDPMHPAVYEVGLQYLSGDIRGGNARCIAMFQAFKEAIKDYSTPPEKTLIRDLTARISSYVSFLIECRPLSVSMGNAIKFLKNRIAKLPLALSEPEAKATLTSDIDRFINEKIIIAEKVIVKHAVTKIRDGDVLLTYGASSAVEMILLHAHELGKQFRVVVVDSRPKLEGQLLLRRLVRKGLSCTYTHVNAVSCIMQEVTRAFLGASSVLSNGTVYSRVGTACVAMVAHAFRVPVLVCCEAYKFHERVQLDSICFNELGNPDAISRVHGREDISDLDGLVNRENLQLLNLVYDATPSDYVSMIITDYGMIPPTSVPVIVREYRTPVVLVSDSS</sequence>
<evidence type="ECO:0000256" key="7">
    <source>
        <dbReference type="ARBA" id="ARBA00044356"/>
    </source>
</evidence>
<evidence type="ECO:0000256" key="6">
    <source>
        <dbReference type="ARBA" id="ARBA00044147"/>
    </source>
</evidence>
<dbReference type="GO" id="GO:0005829">
    <property type="term" value="C:cytosol"/>
    <property type="evidence" value="ECO:0007669"/>
    <property type="project" value="UniProtKB-SubCell"/>
</dbReference>
<evidence type="ECO:0000256" key="8">
    <source>
        <dbReference type="ARBA" id="ARBA00046432"/>
    </source>
</evidence>
<evidence type="ECO:0000256" key="9">
    <source>
        <dbReference type="RuleBase" id="RU003814"/>
    </source>
</evidence>
<gene>
    <name evidence="11" type="ORF">F3Y22_tig00110503pilonHSYRG00403</name>
</gene>
<feature type="region of interest" description="Disordered" evidence="10">
    <location>
        <begin position="154"/>
        <end position="274"/>
    </location>
</feature>
<dbReference type="SUPFAM" id="SSF100950">
    <property type="entry name" value="NagB/RpiA/CoA transferase-like"/>
    <property type="match status" value="1"/>
</dbReference>
<feature type="compositionally biased region" description="Basic and acidic residues" evidence="10">
    <location>
        <begin position="1"/>
        <end position="15"/>
    </location>
</feature>
<dbReference type="Proteomes" id="UP000436088">
    <property type="component" value="Unassembled WGS sequence"/>
</dbReference>
<dbReference type="Pfam" id="PF01008">
    <property type="entry name" value="IF-2B"/>
    <property type="match status" value="1"/>
</dbReference>
<feature type="compositionally biased region" description="Polar residues" evidence="10">
    <location>
        <begin position="81"/>
        <end position="111"/>
    </location>
</feature>
<evidence type="ECO:0000313" key="12">
    <source>
        <dbReference type="Proteomes" id="UP000436088"/>
    </source>
</evidence>
<comment type="subunit">
    <text evidence="8">Component of the translation initiation factor 2B (eIF2B) complex which is a heterodecamer of two sets of five different subunits: alpha, beta, gamma, delta and epsilon. Subunits alpha, beta and delta comprise a regulatory subcomplex and subunits epsilon and gamma comprise a catalytic subcomplex. Within the complex, the hexameric regulatory complex resides at the center, with the two heterodimeric catalytic subcomplexes bound on opposite sides.</text>
</comment>
<accession>A0A6A3AGS6</accession>
<dbReference type="InterPro" id="IPR000649">
    <property type="entry name" value="IF-2B-related"/>
</dbReference>
<evidence type="ECO:0000256" key="10">
    <source>
        <dbReference type="SAM" id="MobiDB-lite"/>
    </source>
</evidence>
<dbReference type="GO" id="GO:0003743">
    <property type="term" value="F:translation initiation factor activity"/>
    <property type="evidence" value="ECO:0007669"/>
    <property type="project" value="UniProtKB-KW"/>
</dbReference>
<comment type="similarity">
    <text evidence="2 9">Belongs to the eIF-2B alpha/beta/delta subunits family.</text>
</comment>
<feature type="compositionally biased region" description="Low complexity" evidence="10">
    <location>
        <begin position="185"/>
        <end position="208"/>
    </location>
</feature>
<dbReference type="InterPro" id="IPR042529">
    <property type="entry name" value="IF_2B-like_C"/>
</dbReference>
<dbReference type="EMBL" id="VEPZ02001013">
    <property type="protein sequence ID" value="KAE8701982.1"/>
    <property type="molecule type" value="Genomic_DNA"/>
</dbReference>
<dbReference type="InterPro" id="IPR037171">
    <property type="entry name" value="NagB/RpiA_transferase-like"/>
</dbReference>
<evidence type="ECO:0000256" key="5">
    <source>
        <dbReference type="ARBA" id="ARBA00022917"/>
    </source>
</evidence>
<comment type="subcellular location">
    <subcellularLocation>
        <location evidence="1">Cytoplasm</location>
        <location evidence="1">Cytosol</location>
    </subcellularLocation>
</comment>
<dbReference type="PANTHER" id="PTHR10233">
    <property type="entry name" value="TRANSLATION INITIATION FACTOR EIF-2B"/>
    <property type="match status" value="1"/>
</dbReference>
<feature type="region of interest" description="Disordered" evidence="10">
    <location>
        <begin position="1"/>
        <end position="113"/>
    </location>
</feature>
<evidence type="ECO:0000256" key="3">
    <source>
        <dbReference type="ARBA" id="ARBA00022490"/>
    </source>
</evidence>
<keyword evidence="3" id="KW-0963">Cytoplasm</keyword>
<evidence type="ECO:0000313" key="11">
    <source>
        <dbReference type="EMBL" id="KAE8701982.1"/>
    </source>
</evidence>
<protein>
    <recommendedName>
        <fullName evidence="6">Translation initiation factor eIF2B subunit delta</fullName>
    </recommendedName>
    <alternativeName>
        <fullName evidence="7">eIF2B GDP-GTP exchange factor subunit delta</fullName>
    </alternativeName>
</protein>
<dbReference type="Gene3D" id="3.40.50.10470">
    <property type="entry name" value="Translation initiation factor eif-2b, domain 2"/>
    <property type="match status" value="1"/>
</dbReference>
<comment type="caution">
    <text evidence="11">The sequence shown here is derived from an EMBL/GenBank/DDBJ whole genome shotgun (WGS) entry which is preliminary data.</text>
</comment>
<name>A0A6A3AGS6_HIBSY</name>
<dbReference type="AlphaFoldDB" id="A0A6A3AGS6"/>
<feature type="compositionally biased region" description="Basic and acidic residues" evidence="10">
    <location>
        <begin position="171"/>
        <end position="184"/>
    </location>
</feature>
<feature type="compositionally biased region" description="Polar residues" evidence="10">
    <location>
        <begin position="44"/>
        <end position="60"/>
    </location>
</feature>
<evidence type="ECO:0000256" key="2">
    <source>
        <dbReference type="ARBA" id="ARBA00007251"/>
    </source>
</evidence>
<keyword evidence="5" id="KW-0648">Protein biosynthesis</keyword>
<reference evidence="11" key="1">
    <citation type="submission" date="2019-09" db="EMBL/GenBank/DDBJ databases">
        <title>Draft genome information of white flower Hibiscus syriacus.</title>
        <authorList>
            <person name="Kim Y.-M."/>
        </authorList>
    </citation>
    <scope>NUCLEOTIDE SEQUENCE [LARGE SCALE GENOMIC DNA]</scope>
    <source>
        <strain evidence="11">YM2019G1</strain>
    </source>
</reference>
<dbReference type="GO" id="GO:0016740">
    <property type="term" value="F:transferase activity"/>
    <property type="evidence" value="ECO:0007669"/>
    <property type="project" value="UniProtKB-KW"/>
</dbReference>
<proteinExistence type="inferred from homology"/>